<keyword evidence="2" id="KW-0812">Transmembrane</keyword>
<evidence type="ECO:0000256" key="1">
    <source>
        <dbReference type="SAM" id="MobiDB-lite"/>
    </source>
</evidence>
<dbReference type="NCBIfam" id="TIGR03503">
    <property type="entry name" value="TIGR03503 family protein"/>
    <property type="match status" value="1"/>
</dbReference>
<gene>
    <name evidence="3" type="ORF">L2737_07405</name>
</gene>
<evidence type="ECO:0000313" key="3">
    <source>
        <dbReference type="EMBL" id="MCL1045151.1"/>
    </source>
</evidence>
<name>A0ABT0KMS3_9GAMM</name>
<dbReference type="Proteomes" id="UP001202134">
    <property type="component" value="Unassembled WGS sequence"/>
</dbReference>
<dbReference type="EMBL" id="JAKIKU010000003">
    <property type="protein sequence ID" value="MCL1045151.1"/>
    <property type="molecule type" value="Genomic_DNA"/>
</dbReference>
<dbReference type="InterPro" id="IPR020010">
    <property type="entry name" value="CHP03503"/>
</dbReference>
<keyword evidence="2" id="KW-0472">Membrane</keyword>
<feature type="transmembrane region" description="Helical" evidence="2">
    <location>
        <begin position="372"/>
        <end position="394"/>
    </location>
</feature>
<evidence type="ECO:0000256" key="2">
    <source>
        <dbReference type="SAM" id="Phobius"/>
    </source>
</evidence>
<organism evidence="3 4">
    <name type="scientific">Shewanella electrodiphila</name>
    <dbReference type="NCBI Taxonomy" id="934143"/>
    <lineage>
        <taxon>Bacteria</taxon>
        <taxon>Pseudomonadati</taxon>
        <taxon>Pseudomonadota</taxon>
        <taxon>Gammaproteobacteria</taxon>
        <taxon>Alteromonadales</taxon>
        <taxon>Shewanellaceae</taxon>
        <taxon>Shewanella</taxon>
    </lineage>
</organism>
<dbReference type="NCBIfam" id="NF041940">
    <property type="entry name" value="choice_anch_X"/>
    <property type="match status" value="1"/>
</dbReference>
<keyword evidence="4" id="KW-1185">Reference proteome</keyword>
<dbReference type="RefSeq" id="WP_248955309.1">
    <property type="nucleotide sequence ID" value="NZ_JAKIKU010000003.1"/>
</dbReference>
<feature type="compositionally biased region" description="Acidic residues" evidence="1">
    <location>
        <begin position="419"/>
        <end position="429"/>
    </location>
</feature>
<keyword evidence="2" id="KW-1133">Transmembrane helix</keyword>
<comment type="caution">
    <text evidence="3">The sequence shown here is derived from an EMBL/GenBank/DDBJ whole genome shotgun (WGS) entry which is preliminary data.</text>
</comment>
<feature type="region of interest" description="Disordered" evidence="1">
    <location>
        <begin position="414"/>
        <end position="436"/>
    </location>
</feature>
<reference evidence="3 4" key="1">
    <citation type="submission" date="2022-01" db="EMBL/GenBank/DDBJ databases">
        <title>Whole genome-based taxonomy of the Shewanellaceae.</title>
        <authorList>
            <person name="Martin-Rodriguez A.J."/>
        </authorList>
    </citation>
    <scope>NUCLEOTIDE SEQUENCE [LARGE SCALE GENOMIC DNA]</scope>
    <source>
        <strain evidence="3 4">DSM 24955</strain>
    </source>
</reference>
<sequence length="436" mass="48356">MNGIKPYLMSLALSLLILIVSTFSQLALAVPYTQATELKNRFRIDHMVDELTLLVQREYGSAPVIVILPDGSKWYADRHPESVKWVDGLTGDMIKIQKPMPGPWQLLGSLAPNSTIQKVSNLEIDVEPIPQPLFQGERLKVTSRLLGDGLTVRLPGLDYMIEWTVKFASHHKNTDANFTTGTVIVGSYKDNGEGLDEVPDDGIFTGKKNLNQPWGNYTLTVEARNNIFQREISYPFYLSEKPIAVDVIEPEDKLNGVWHLQLNVDDDVLQLEQTHFHFDIVGPAGLKLPISFNEVQFAETLLAIPSVTGFGSYRIKGSAVSTTIEGREIVLDLPEQFFNLIEPPAPPPSAEELAQRAAIKAAQEEAAAKDKAIFWILVINGSLLVIGILGLIIWRKKQALNKALAATKLRLEQEGGAENTDEPSIDDLDLTMPDEK</sequence>
<protein>
    <submittedName>
        <fullName evidence="3">TIGR03503 family protein</fullName>
    </submittedName>
</protein>
<accession>A0ABT0KMS3</accession>
<proteinExistence type="predicted"/>
<evidence type="ECO:0000313" key="4">
    <source>
        <dbReference type="Proteomes" id="UP001202134"/>
    </source>
</evidence>